<dbReference type="CDD" id="cd01448">
    <property type="entry name" value="TST_Repeat_1"/>
    <property type="match status" value="1"/>
</dbReference>
<dbReference type="Pfam" id="PF00581">
    <property type="entry name" value="Rhodanese"/>
    <property type="match status" value="2"/>
</dbReference>
<reference evidence="4 5" key="1">
    <citation type="submission" date="2019-02" db="EMBL/GenBank/DDBJ databases">
        <title>Sequencing the genomes of 1000 actinobacteria strains.</title>
        <authorList>
            <person name="Klenk H.-P."/>
        </authorList>
    </citation>
    <scope>NUCLEOTIDE SEQUENCE [LARGE SCALE GENOMIC DNA]</scope>
    <source>
        <strain evidence="4 5">DSM 18319</strain>
    </source>
</reference>
<name>A0A4Q8AN17_9MICO</name>
<protein>
    <submittedName>
        <fullName evidence="4">Thiosulfate/3-mercaptopyruvate sulfurtransferase</fullName>
    </submittedName>
</protein>
<feature type="domain" description="Rhodanese" evidence="3">
    <location>
        <begin position="202"/>
        <end position="320"/>
    </location>
</feature>
<evidence type="ECO:0000259" key="3">
    <source>
        <dbReference type="PROSITE" id="PS50206"/>
    </source>
</evidence>
<dbReference type="OrthoDB" id="9770030at2"/>
<dbReference type="AlphaFoldDB" id="A0A4Q8AN17"/>
<evidence type="ECO:0000313" key="5">
    <source>
        <dbReference type="Proteomes" id="UP000291483"/>
    </source>
</evidence>
<dbReference type="InterPro" id="IPR045078">
    <property type="entry name" value="TST/MPST-like"/>
</dbReference>
<dbReference type="PANTHER" id="PTHR11364:SF27">
    <property type="entry name" value="SULFURTRANSFERASE"/>
    <property type="match status" value="1"/>
</dbReference>
<feature type="domain" description="Rhodanese" evidence="3">
    <location>
        <begin position="64"/>
        <end position="155"/>
    </location>
</feature>
<dbReference type="GO" id="GO:0004792">
    <property type="term" value="F:thiosulfate-cyanide sulfurtransferase activity"/>
    <property type="evidence" value="ECO:0007669"/>
    <property type="project" value="TreeGrafter"/>
</dbReference>
<organism evidence="4 5">
    <name type="scientific">Microterricola gilva</name>
    <dbReference type="NCBI Taxonomy" id="393267"/>
    <lineage>
        <taxon>Bacteria</taxon>
        <taxon>Bacillati</taxon>
        <taxon>Actinomycetota</taxon>
        <taxon>Actinomycetes</taxon>
        <taxon>Micrococcales</taxon>
        <taxon>Microbacteriaceae</taxon>
        <taxon>Microterricola</taxon>
    </lineage>
</organism>
<dbReference type="InterPro" id="IPR001763">
    <property type="entry name" value="Rhodanese-like_dom"/>
</dbReference>
<keyword evidence="5" id="KW-1185">Reference proteome</keyword>
<proteinExistence type="predicted"/>
<dbReference type="EMBL" id="SHLC01000001">
    <property type="protein sequence ID" value="RZU65984.1"/>
    <property type="molecule type" value="Genomic_DNA"/>
</dbReference>
<dbReference type="InterPro" id="IPR036873">
    <property type="entry name" value="Rhodanese-like_dom_sf"/>
</dbReference>
<comment type="caution">
    <text evidence="4">The sequence shown here is derived from an EMBL/GenBank/DDBJ whole genome shotgun (WGS) entry which is preliminary data.</text>
</comment>
<accession>A0A4Q8AN17</accession>
<dbReference type="PROSITE" id="PS50206">
    <property type="entry name" value="RHODANESE_3"/>
    <property type="match status" value="2"/>
</dbReference>
<evidence type="ECO:0000256" key="2">
    <source>
        <dbReference type="ARBA" id="ARBA00022737"/>
    </source>
</evidence>
<keyword evidence="4" id="KW-0670">Pyruvate</keyword>
<dbReference type="SMART" id="SM00450">
    <property type="entry name" value="RHOD"/>
    <property type="match status" value="2"/>
</dbReference>
<evidence type="ECO:0000256" key="1">
    <source>
        <dbReference type="ARBA" id="ARBA00022679"/>
    </source>
</evidence>
<dbReference type="Gene3D" id="3.40.250.10">
    <property type="entry name" value="Rhodanese-like domain"/>
    <property type="match status" value="2"/>
</dbReference>
<dbReference type="Proteomes" id="UP000291483">
    <property type="component" value="Unassembled WGS sequence"/>
</dbReference>
<dbReference type="RefSeq" id="WP_130506245.1">
    <property type="nucleotide sequence ID" value="NZ_SHLC01000001.1"/>
</dbReference>
<dbReference type="PANTHER" id="PTHR11364">
    <property type="entry name" value="THIOSULFATE SULFERTANSFERASE"/>
    <property type="match status" value="1"/>
</dbReference>
<keyword evidence="1 4" id="KW-0808">Transferase</keyword>
<gene>
    <name evidence="4" type="ORF">EV379_2329</name>
</gene>
<dbReference type="SUPFAM" id="SSF52821">
    <property type="entry name" value="Rhodanese/Cell cycle control phosphatase"/>
    <property type="match status" value="2"/>
</dbReference>
<evidence type="ECO:0000313" key="4">
    <source>
        <dbReference type="EMBL" id="RZU65984.1"/>
    </source>
</evidence>
<sequence length="323" mass="33463">MSSPDATTALPAPLLSTPLVSTQWLADHLGRDGLVVLDATVLHVKAPGGGYRWLSGLDQYLVDGHIPGAVFADVLEVFSDPAKPFGFARPDAEQIVAAAASVGIDSDSAVVLYDDSVGQWAARVWWLLRSFGFENVSVLDGGLTKWRAEERQLERGHVEPAVAAGFTAVERPEFWADKDDVAAVVAGEAEATLVCALPPTEFSGETSSRSRAGHIPGSLSLPAGRLVDRADNALLQGAALSEKLAPVLGQATDAEAPAESENTSSALAGRELAPRIITYCGGGIAAAAAALALTAAGTGNIAIYDGSLNEWTADENAPLVSLV</sequence>
<keyword evidence="2" id="KW-0677">Repeat</keyword>